<evidence type="ECO:0000313" key="2">
    <source>
        <dbReference type="Proteomes" id="UP000251144"/>
    </source>
</evidence>
<dbReference type="RefSeq" id="WP_158400816.1">
    <property type="nucleotide sequence ID" value="NZ_PRLB01000004.1"/>
</dbReference>
<reference evidence="1 2" key="1">
    <citation type="submission" date="2018-02" db="EMBL/GenBank/DDBJ databases">
        <title>Complete genome sequencing of Faecalibacterium prausnitzii strains isolated from the human gut.</title>
        <authorList>
            <person name="Fitzgerald B.C."/>
            <person name="Shkoporov A.N."/>
            <person name="Ross P.R."/>
            <person name="Hill C."/>
        </authorList>
    </citation>
    <scope>NUCLEOTIDE SEQUENCE [LARGE SCALE GENOMIC DNA]</scope>
    <source>
        <strain evidence="1 2">APC942/32-1</strain>
    </source>
</reference>
<protein>
    <submittedName>
        <fullName evidence="1">Uncharacterized protein</fullName>
    </submittedName>
</protein>
<evidence type="ECO:0000313" key="1">
    <source>
        <dbReference type="EMBL" id="RAW54453.1"/>
    </source>
</evidence>
<proteinExistence type="predicted"/>
<name>A0A329TZJ6_9FIRM</name>
<dbReference type="Proteomes" id="UP000251144">
    <property type="component" value="Unassembled WGS sequence"/>
</dbReference>
<dbReference type="OrthoDB" id="6638171at2"/>
<dbReference type="EMBL" id="PRLB01000004">
    <property type="protein sequence ID" value="RAW54453.1"/>
    <property type="molecule type" value="Genomic_DNA"/>
</dbReference>
<gene>
    <name evidence="1" type="ORF">C4N26_06200</name>
</gene>
<sequence length="109" mass="12601">MAKHEFGIMMNTPRQSERYDEYEPWKYECISVDDKDLEGVVERLSSIDFYWHTLSVKGKGLAYCGVTLVPPCSLKAFIDSIADIPELCELKKLLKKALDKNKWVIHYGI</sequence>
<comment type="caution">
    <text evidence="1">The sequence shown here is derived from an EMBL/GenBank/DDBJ whole genome shotgun (WGS) entry which is preliminary data.</text>
</comment>
<accession>A0A329TZJ6</accession>
<dbReference type="AlphaFoldDB" id="A0A329TZJ6"/>
<organism evidence="1 2">
    <name type="scientific">Faecalibacterium prausnitzii</name>
    <dbReference type="NCBI Taxonomy" id="853"/>
    <lineage>
        <taxon>Bacteria</taxon>
        <taxon>Bacillati</taxon>
        <taxon>Bacillota</taxon>
        <taxon>Clostridia</taxon>
        <taxon>Eubacteriales</taxon>
        <taxon>Oscillospiraceae</taxon>
        <taxon>Faecalibacterium</taxon>
    </lineage>
</organism>